<sequence>MGIAVCLHQIQVIYNKYKYLIDFPLNHEASKIKNDSPRSEVPCAPFVSANHSRYLTA</sequence>
<keyword evidence="2" id="KW-1185">Reference proteome</keyword>
<dbReference type="Proteomes" id="UP000001510">
    <property type="component" value="Chromosome"/>
</dbReference>
<dbReference type="EMBL" id="AP009552">
    <property type="protein sequence ID" value="BAG00910.1"/>
    <property type="molecule type" value="Genomic_DNA"/>
</dbReference>
<evidence type="ECO:0000313" key="2">
    <source>
        <dbReference type="Proteomes" id="UP000001510"/>
    </source>
</evidence>
<evidence type="ECO:0000313" key="1">
    <source>
        <dbReference type="EMBL" id="BAG00910.1"/>
    </source>
</evidence>
<dbReference type="STRING" id="449447.MAE_10880"/>
<proteinExistence type="predicted"/>
<protein>
    <submittedName>
        <fullName evidence="1">Uncharacterized protein</fullName>
    </submittedName>
</protein>
<organism evidence="1 2">
    <name type="scientific">Microcystis aeruginosa (strain NIES-843 / IAM M-2473)</name>
    <dbReference type="NCBI Taxonomy" id="449447"/>
    <lineage>
        <taxon>Bacteria</taxon>
        <taxon>Bacillati</taxon>
        <taxon>Cyanobacteriota</taxon>
        <taxon>Cyanophyceae</taxon>
        <taxon>Oscillatoriophycideae</taxon>
        <taxon>Chroococcales</taxon>
        <taxon>Microcystaceae</taxon>
        <taxon>Microcystis</taxon>
    </lineage>
</organism>
<reference evidence="1 2" key="1">
    <citation type="journal article" date="2007" name="DNA Res.">
        <title>Complete genomic structure of the bloom-forming toxic cyanobacterium Microcystis aeruginosa NIES-843.</title>
        <authorList>
            <person name="Kaneko T."/>
            <person name="Nakajima N."/>
            <person name="Okamoto S."/>
            <person name="Suzuki I."/>
            <person name="Tanabe Y."/>
            <person name="Tamaoki M."/>
            <person name="Nakamura Y."/>
            <person name="Kasai F."/>
            <person name="Watanabe A."/>
            <person name="Kawashima K."/>
            <person name="Kishida Y."/>
            <person name="Ono A."/>
            <person name="Shimizu Y."/>
            <person name="Takahashi C."/>
            <person name="Minami C."/>
            <person name="Fujishiro T."/>
            <person name="Kohara M."/>
            <person name="Katoh M."/>
            <person name="Nakazaki N."/>
            <person name="Nakayama S."/>
            <person name="Yamada M."/>
            <person name="Tabata S."/>
            <person name="Watanabe M.M."/>
        </authorList>
    </citation>
    <scope>NUCLEOTIDE SEQUENCE [LARGE SCALE GENOMIC DNA]</scope>
    <source>
        <strain evidence="2">NIES-843 / IAM M-247</strain>
    </source>
</reference>
<dbReference type="EnsemblBacteria" id="BAG00910">
    <property type="protein sequence ID" value="BAG00910"/>
    <property type="gene ID" value="MAE_10880"/>
</dbReference>
<dbReference type="KEGG" id="mar:MAE_10880"/>
<gene>
    <name evidence="1" type="ordered locus">MAE_10880</name>
</gene>
<dbReference type="AlphaFoldDB" id="B0JS10"/>
<name>B0JS10_MICAN</name>
<dbReference type="PaxDb" id="449447-MAE_10880"/>
<accession>B0JS10</accession>
<dbReference type="HOGENOM" id="CLU_2991659_0_0_3"/>